<comment type="caution">
    <text evidence="2">The sequence shown here is derived from an EMBL/GenBank/DDBJ whole genome shotgun (WGS) entry which is preliminary data.</text>
</comment>
<evidence type="ECO:0000256" key="1">
    <source>
        <dbReference type="SAM" id="MobiDB-lite"/>
    </source>
</evidence>
<dbReference type="RefSeq" id="WP_181661883.1">
    <property type="nucleotide sequence ID" value="NZ_JACEHE010000036.1"/>
</dbReference>
<feature type="region of interest" description="Disordered" evidence="1">
    <location>
        <begin position="33"/>
        <end position="58"/>
    </location>
</feature>
<organism evidence="2 3">
    <name type="scientific">Streptomyces himalayensis subsp. himalayensis</name>
    <dbReference type="NCBI Taxonomy" id="2756131"/>
    <lineage>
        <taxon>Bacteria</taxon>
        <taxon>Bacillati</taxon>
        <taxon>Actinomycetota</taxon>
        <taxon>Actinomycetes</taxon>
        <taxon>Kitasatosporales</taxon>
        <taxon>Streptomycetaceae</taxon>
        <taxon>Streptomyces</taxon>
        <taxon>Streptomyces himalayensis</taxon>
    </lineage>
</organism>
<proteinExistence type="predicted"/>
<sequence length="58" mass="5901">MTTGRTSVQGTPGFDVTLGRGLLLEIPQQLGVVGRRGSPAPSRAGRVGAGTGLHSADW</sequence>
<evidence type="ECO:0000313" key="2">
    <source>
        <dbReference type="EMBL" id="MBA2950958.1"/>
    </source>
</evidence>
<name>A0A7W0ICV6_9ACTN</name>
<accession>A0A7W0ICV6</accession>
<reference evidence="2 3" key="1">
    <citation type="submission" date="2020-07" db="EMBL/GenBank/DDBJ databases">
        <title>Streptomyces isolated from Indian soil.</title>
        <authorList>
            <person name="Mandal S."/>
            <person name="Maiti P.K."/>
        </authorList>
    </citation>
    <scope>NUCLEOTIDE SEQUENCE [LARGE SCALE GENOMIC DNA]</scope>
    <source>
        <strain evidence="2 3">PSKA28</strain>
    </source>
</reference>
<dbReference type="AlphaFoldDB" id="A0A7W0ICV6"/>
<evidence type="ECO:0000313" key="3">
    <source>
        <dbReference type="Proteomes" id="UP000545761"/>
    </source>
</evidence>
<dbReference type="Proteomes" id="UP000545761">
    <property type="component" value="Unassembled WGS sequence"/>
</dbReference>
<gene>
    <name evidence="2" type="ORF">H1D24_35710</name>
</gene>
<dbReference type="EMBL" id="JACEHE010000036">
    <property type="protein sequence ID" value="MBA2950958.1"/>
    <property type="molecule type" value="Genomic_DNA"/>
</dbReference>
<protein>
    <submittedName>
        <fullName evidence="2">Uncharacterized protein</fullName>
    </submittedName>
</protein>